<protein>
    <submittedName>
        <fullName evidence="2">Uncharacterized protein</fullName>
    </submittedName>
</protein>
<gene>
    <name evidence="2" type="ORF">ACFQO7_28050</name>
</gene>
<keyword evidence="1" id="KW-0732">Signal</keyword>
<dbReference type="EMBL" id="JBHTAC010000038">
    <property type="protein sequence ID" value="MFC7246348.1"/>
    <property type="molecule type" value="Genomic_DNA"/>
</dbReference>
<feature type="signal peptide" evidence="1">
    <location>
        <begin position="1"/>
        <end position="29"/>
    </location>
</feature>
<organism evidence="2 3">
    <name type="scientific">Catellatospora aurea</name>
    <dbReference type="NCBI Taxonomy" id="1337874"/>
    <lineage>
        <taxon>Bacteria</taxon>
        <taxon>Bacillati</taxon>
        <taxon>Actinomycetota</taxon>
        <taxon>Actinomycetes</taxon>
        <taxon>Micromonosporales</taxon>
        <taxon>Micromonosporaceae</taxon>
        <taxon>Catellatospora</taxon>
    </lineage>
</organism>
<sequence length="263" mass="29040">MRPRLLVSLIAALTIVPATLVATPAVALAPPGGGTLTTKVFATREGLVGWKTANGHKITKRDWFAALPSWRGLSDRGEGDKSVRVCHQGNDRCVFLPVWDVGPWNTKDDYWADDRHMWEKLPRGKPQAQAAYQDDHNDGEDEFGREVLNPAGIDIADGAFWDGLDLDDNDWVHVTFLWTGEGDRGVVDTDDGEWLRVRSAPKVKAALRGGAGEYAQVPIRCQVKGDKVKGTVRTTDLWNRVGDGIYLSHAYVRLLDGAKPRKC</sequence>
<dbReference type="RefSeq" id="WP_376809182.1">
    <property type="nucleotide sequence ID" value="NZ_JBHTAC010000038.1"/>
</dbReference>
<reference evidence="3" key="1">
    <citation type="journal article" date="2019" name="Int. J. Syst. Evol. Microbiol.">
        <title>The Global Catalogue of Microorganisms (GCM) 10K type strain sequencing project: providing services to taxonomists for standard genome sequencing and annotation.</title>
        <authorList>
            <consortium name="The Broad Institute Genomics Platform"/>
            <consortium name="The Broad Institute Genome Sequencing Center for Infectious Disease"/>
            <person name="Wu L."/>
            <person name="Ma J."/>
        </authorList>
    </citation>
    <scope>NUCLEOTIDE SEQUENCE [LARGE SCALE GENOMIC DNA]</scope>
    <source>
        <strain evidence="3">CGMCC 1.9106</strain>
    </source>
</reference>
<name>A0ABW2H361_9ACTN</name>
<comment type="caution">
    <text evidence="2">The sequence shown here is derived from an EMBL/GenBank/DDBJ whole genome shotgun (WGS) entry which is preliminary data.</text>
</comment>
<evidence type="ECO:0000256" key="1">
    <source>
        <dbReference type="SAM" id="SignalP"/>
    </source>
</evidence>
<feature type="chain" id="PRO_5047186580" evidence="1">
    <location>
        <begin position="30"/>
        <end position="263"/>
    </location>
</feature>
<evidence type="ECO:0000313" key="3">
    <source>
        <dbReference type="Proteomes" id="UP001596392"/>
    </source>
</evidence>
<evidence type="ECO:0000313" key="2">
    <source>
        <dbReference type="EMBL" id="MFC7246348.1"/>
    </source>
</evidence>
<accession>A0ABW2H361</accession>
<proteinExistence type="predicted"/>
<keyword evidence="3" id="KW-1185">Reference proteome</keyword>
<dbReference type="Proteomes" id="UP001596392">
    <property type="component" value="Unassembled WGS sequence"/>
</dbReference>